<comment type="caution">
    <text evidence="2">The sequence shown here is derived from an EMBL/GenBank/DDBJ whole genome shotgun (WGS) entry which is preliminary data.</text>
</comment>
<keyword evidence="1" id="KW-0732">Signal</keyword>
<evidence type="ECO:0008006" key="4">
    <source>
        <dbReference type="Google" id="ProtNLM"/>
    </source>
</evidence>
<evidence type="ECO:0000313" key="2">
    <source>
        <dbReference type="EMBL" id="MYM74614.1"/>
    </source>
</evidence>
<accession>A0A7X4H4U5</accession>
<dbReference type="AlphaFoldDB" id="A0A7X4H4U5"/>
<evidence type="ECO:0000256" key="1">
    <source>
        <dbReference type="SAM" id="SignalP"/>
    </source>
</evidence>
<reference evidence="2 3" key="1">
    <citation type="submission" date="2019-12" db="EMBL/GenBank/DDBJ databases">
        <title>Novel species isolated from a subtropical stream in China.</title>
        <authorList>
            <person name="Lu H."/>
        </authorList>
    </citation>
    <scope>NUCLEOTIDE SEQUENCE [LARGE SCALE GENOMIC DNA]</scope>
    <source>
        <strain evidence="2 3">FT134W</strain>
    </source>
</reference>
<name>A0A7X4H4U5_9BURK</name>
<gene>
    <name evidence="2" type="ORF">GTP56_20795</name>
</gene>
<proteinExistence type="predicted"/>
<organism evidence="2 3">
    <name type="scientific">Duganella margarita</name>
    <dbReference type="NCBI Taxonomy" id="2692170"/>
    <lineage>
        <taxon>Bacteria</taxon>
        <taxon>Pseudomonadati</taxon>
        <taxon>Pseudomonadota</taxon>
        <taxon>Betaproteobacteria</taxon>
        <taxon>Burkholderiales</taxon>
        <taxon>Oxalobacteraceae</taxon>
        <taxon>Telluria group</taxon>
        <taxon>Duganella</taxon>
    </lineage>
</organism>
<dbReference type="Proteomes" id="UP000469734">
    <property type="component" value="Unassembled WGS sequence"/>
</dbReference>
<sequence length="267" mass="30435">MNKLAAITASFSALTLLPLSNAQTPKQAIQEISRSSNDPWEIKYVLFVAPEKEMHEQTMRAQSLNQQMASNKKLLYLNAQALFTPSYSIGPIAVALIRFTPQAQVVNAVAPLSQFAARRTSFDRMVFVKTKGRKDYHLYHFANWYDEDLEFPALCTEDDAEHYEETEDNGSEASYFGCVEWAKQLYTAEQPYIDVTSYTDEGPFINHFMGWSRFTDAPKPVIGLNDDIWMCLHNCPNGELPGVITDIAVWTRRHGFPLPTKKRHDDE</sequence>
<feature type="signal peptide" evidence="1">
    <location>
        <begin position="1"/>
        <end position="22"/>
    </location>
</feature>
<dbReference type="EMBL" id="WWCR01000025">
    <property type="protein sequence ID" value="MYM74614.1"/>
    <property type="molecule type" value="Genomic_DNA"/>
</dbReference>
<dbReference type="RefSeq" id="WP_161051519.1">
    <property type="nucleotide sequence ID" value="NZ_WWCR01000025.1"/>
</dbReference>
<feature type="chain" id="PRO_5030984230" description="TIGR03790 family protein" evidence="1">
    <location>
        <begin position="23"/>
        <end position="267"/>
    </location>
</feature>
<protein>
    <recommendedName>
        <fullName evidence="4">TIGR03790 family protein</fullName>
    </recommendedName>
</protein>
<evidence type="ECO:0000313" key="3">
    <source>
        <dbReference type="Proteomes" id="UP000469734"/>
    </source>
</evidence>